<name>A0A2S1PJP4_9PSED</name>
<proteinExistence type="predicted"/>
<dbReference type="EMBL" id="MH061178">
    <property type="protein sequence ID" value="AWH58678.1"/>
    <property type="molecule type" value="Genomic_DNA"/>
</dbReference>
<geneLocation type="plasmid" evidence="1">
    <name>pPHE101</name>
</geneLocation>
<accession>A0A2S1PJP4</accession>
<dbReference type="AlphaFoldDB" id="A0A2S1PJP4"/>
<sequence>MCSSYVRARIRHVEEVCQSDGPDDFFTGPDHDVYEVLVEHGPTAAFLDWFQQDDPYDLCRIGDTAQFIDLGSAKSPQDGAVIDFTFDEFFPRWLEAVADVAKAEIARLARTALSKVNGET</sequence>
<reference evidence="1" key="1">
    <citation type="submission" date="2018-03" db="EMBL/GenBank/DDBJ databases">
        <title>IS1411 plays an important role in catabolic performance of phenol degrading strains in an environment continuously polluted by oil shale industry.</title>
        <authorList>
            <person name="Naanuri E."/>
            <person name="Heinaru E."/>
            <person name="Joesaar M."/>
            <person name="Heinaru A."/>
        </authorList>
    </citation>
    <scope>NUCLEOTIDE SEQUENCE</scope>
    <source>
        <strain evidence="1">P101</strain>
        <plasmid evidence="1">pPHE101</plasmid>
    </source>
</reference>
<evidence type="ECO:0000313" key="1">
    <source>
        <dbReference type="EMBL" id="AWH58678.1"/>
    </source>
</evidence>
<protein>
    <submittedName>
        <fullName evidence="1">Uncharacterized protein</fullName>
    </submittedName>
</protein>
<keyword evidence="1" id="KW-0614">Plasmid</keyword>
<organism evidence="1">
    <name type="scientific">Pseudomonas thivervalensis</name>
    <dbReference type="NCBI Taxonomy" id="86265"/>
    <lineage>
        <taxon>Bacteria</taxon>
        <taxon>Pseudomonadati</taxon>
        <taxon>Pseudomonadota</taxon>
        <taxon>Gammaproteobacteria</taxon>
        <taxon>Pseudomonadales</taxon>
        <taxon>Pseudomonadaceae</taxon>
        <taxon>Pseudomonas</taxon>
    </lineage>
</organism>